<organism evidence="2 3">
    <name type="scientific">Cryptobacterium curtum (strain ATCC 700683 / DSM 15641 / CCUG 43107 / 12-3)</name>
    <dbReference type="NCBI Taxonomy" id="469378"/>
    <lineage>
        <taxon>Bacteria</taxon>
        <taxon>Bacillati</taxon>
        <taxon>Actinomycetota</taxon>
        <taxon>Coriobacteriia</taxon>
        <taxon>Eggerthellales</taxon>
        <taxon>Eggerthellaceae</taxon>
        <taxon>Cryptobacterium</taxon>
    </lineage>
</organism>
<accession>C7MNF6</accession>
<evidence type="ECO:0000313" key="3">
    <source>
        <dbReference type="Proteomes" id="UP000000954"/>
    </source>
</evidence>
<name>C7MNF6_CRYCD</name>
<dbReference type="KEGG" id="ccu:Ccur_07400"/>
<keyword evidence="1" id="KW-0472">Membrane</keyword>
<keyword evidence="1" id="KW-1133">Transmembrane helix</keyword>
<proteinExistence type="predicted"/>
<dbReference type="Proteomes" id="UP000000954">
    <property type="component" value="Chromosome"/>
</dbReference>
<dbReference type="STRING" id="469378.Ccur_07400"/>
<reference evidence="2 3" key="1">
    <citation type="journal article" date="2009" name="Stand. Genomic Sci.">
        <title>Complete genome sequence of Cryptobacterium curtum type strain (12-3).</title>
        <authorList>
            <person name="Mavrommatis K."/>
            <person name="Pukall R."/>
            <person name="Rohde C."/>
            <person name="Chen F."/>
            <person name="Sims D."/>
            <person name="Brettin T."/>
            <person name="Kuske C."/>
            <person name="Detter J.C."/>
            <person name="Han C."/>
            <person name="Lapidus A."/>
            <person name="Copeland A."/>
            <person name="Glavina Del Rio T."/>
            <person name="Nolan M."/>
            <person name="Lucas S."/>
            <person name="Tice H."/>
            <person name="Cheng J.F."/>
            <person name="Bruce D."/>
            <person name="Goodwin L."/>
            <person name="Pitluck S."/>
            <person name="Ovchinnikova G."/>
            <person name="Pati A."/>
            <person name="Ivanova N."/>
            <person name="Chen A."/>
            <person name="Palaniappan K."/>
            <person name="Chain P."/>
            <person name="D'haeseleer P."/>
            <person name="Goker M."/>
            <person name="Bristow J."/>
            <person name="Eisen J.A."/>
            <person name="Markowitz V."/>
            <person name="Hugenholtz P."/>
            <person name="Rohde M."/>
            <person name="Klenk H.P."/>
            <person name="Kyrpides N.C."/>
        </authorList>
    </citation>
    <scope>NUCLEOTIDE SEQUENCE [LARGE SCALE GENOMIC DNA]</scope>
    <source>
        <strain evidence="3">ATCC 700683 / DSM 15641 / 12-3</strain>
    </source>
</reference>
<protein>
    <submittedName>
        <fullName evidence="2">Uncharacterized protein</fullName>
    </submittedName>
</protein>
<evidence type="ECO:0000256" key="1">
    <source>
        <dbReference type="SAM" id="Phobius"/>
    </source>
</evidence>
<dbReference type="RefSeq" id="WP_012803134.1">
    <property type="nucleotide sequence ID" value="NC_013170.1"/>
</dbReference>
<keyword evidence="1" id="KW-0812">Transmembrane</keyword>
<sequence length="121" mass="13281">MNGSQRDYRVMGSSALVAAHKAPTVSVIDFAQAQRTFAQAEQLYEPAISDILYSKVMRFIDTTQRLFYQAVDFVRTSDIAADIKKHDLSGYGYREKPSLFTNVGAAAVYVLIAAGALIAIL</sequence>
<dbReference type="AlphaFoldDB" id="C7MNF6"/>
<dbReference type="HOGENOM" id="CLU_2034178_0_0_11"/>
<gene>
    <name evidence="2" type="ordered locus">Ccur_07400</name>
</gene>
<keyword evidence="3" id="KW-1185">Reference proteome</keyword>
<dbReference type="EMBL" id="CP001682">
    <property type="protein sequence ID" value="ACU94446.1"/>
    <property type="molecule type" value="Genomic_DNA"/>
</dbReference>
<feature type="transmembrane region" description="Helical" evidence="1">
    <location>
        <begin position="99"/>
        <end position="120"/>
    </location>
</feature>
<evidence type="ECO:0000313" key="2">
    <source>
        <dbReference type="EMBL" id="ACU94446.1"/>
    </source>
</evidence>